<accession>X0XCI9</accession>
<protein>
    <recommendedName>
        <fullName evidence="2">Carbohydrate kinase PfkB domain-containing protein</fullName>
    </recommendedName>
</protein>
<dbReference type="GO" id="GO:0005829">
    <property type="term" value="C:cytosol"/>
    <property type="evidence" value="ECO:0007669"/>
    <property type="project" value="TreeGrafter"/>
</dbReference>
<dbReference type="AlphaFoldDB" id="X0XCI9"/>
<dbReference type="Gene3D" id="3.40.1190.20">
    <property type="match status" value="1"/>
</dbReference>
<organism evidence="1">
    <name type="scientific">marine sediment metagenome</name>
    <dbReference type="NCBI Taxonomy" id="412755"/>
    <lineage>
        <taxon>unclassified sequences</taxon>
        <taxon>metagenomes</taxon>
        <taxon>ecological metagenomes</taxon>
    </lineage>
</organism>
<feature type="non-terminal residue" evidence="1">
    <location>
        <position position="1"/>
    </location>
</feature>
<sequence>YVDAKPTAASLLRTIKPDVYVKGKEYEAADDPRFLEERRIVEAHGGTVIFSSGDVVYSSTRLLQTMSDQEAAKARRLPWVCRRHDITAETLLATVESFSGKRVVVVGDLILDRYVYCDALSVAAESAMLSLTQLDTRRFLGGAGVVARHLAALGASPFVLAHCGFDERSEWAITQMQEESIDGHLLRCAPSVPEKSRFLVEDTKLLKVEEAEITPLDSISQRTAAEVLMQQARSAEAVIFCDYGYG</sequence>
<gene>
    <name evidence="1" type="ORF">S01H1_69627</name>
</gene>
<dbReference type="EMBL" id="BARS01046241">
    <property type="protein sequence ID" value="GAG40899.1"/>
    <property type="molecule type" value="Genomic_DNA"/>
</dbReference>
<dbReference type="GO" id="GO:0033786">
    <property type="term" value="F:heptose-1-phosphate adenylyltransferase activity"/>
    <property type="evidence" value="ECO:0007669"/>
    <property type="project" value="TreeGrafter"/>
</dbReference>
<dbReference type="GO" id="GO:0033785">
    <property type="term" value="F:heptose 7-phosphate kinase activity"/>
    <property type="evidence" value="ECO:0007669"/>
    <property type="project" value="TreeGrafter"/>
</dbReference>
<dbReference type="PANTHER" id="PTHR46969:SF1">
    <property type="entry name" value="BIFUNCTIONAL PROTEIN HLDE"/>
    <property type="match status" value="1"/>
</dbReference>
<comment type="caution">
    <text evidence="1">The sequence shown here is derived from an EMBL/GenBank/DDBJ whole genome shotgun (WGS) entry which is preliminary data.</text>
</comment>
<proteinExistence type="predicted"/>
<dbReference type="SUPFAM" id="SSF53613">
    <property type="entry name" value="Ribokinase-like"/>
    <property type="match status" value="1"/>
</dbReference>
<dbReference type="InterPro" id="IPR029056">
    <property type="entry name" value="Ribokinase-like"/>
</dbReference>
<feature type="non-terminal residue" evidence="1">
    <location>
        <position position="246"/>
    </location>
</feature>
<dbReference type="PANTHER" id="PTHR46969">
    <property type="entry name" value="BIFUNCTIONAL PROTEIN HLDE"/>
    <property type="match status" value="1"/>
</dbReference>
<name>X0XCI9_9ZZZZ</name>
<evidence type="ECO:0008006" key="2">
    <source>
        <dbReference type="Google" id="ProtNLM"/>
    </source>
</evidence>
<reference evidence="1" key="1">
    <citation type="journal article" date="2014" name="Front. Microbiol.">
        <title>High frequency of phylogenetically diverse reductive dehalogenase-homologous genes in deep subseafloor sedimentary metagenomes.</title>
        <authorList>
            <person name="Kawai M."/>
            <person name="Futagami T."/>
            <person name="Toyoda A."/>
            <person name="Takaki Y."/>
            <person name="Nishi S."/>
            <person name="Hori S."/>
            <person name="Arai W."/>
            <person name="Tsubouchi T."/>
            <person name="Morono Y."/>
            <person name="Uchiyama I."/>
            <person name="Ito T."/>
            <person name="Fujiyama A."/>
            <person name="Inagaki F."/>
            <person name="Takami H."/>
        </authorList>
    </citation>
    <scope>NUCLEOTIDE SEQUENCE</scope>
    <source>
        <strain evidence="1">Expedition CK06-06</strain>
    </source>
</reference>
<evidence type="ECO:0000313" key="1">
    <source>
        <dbReference type="EMBL" id="GAG40899.1"/>
    </source>
</evidence>